<dbReference type="SUPFAM" id="SSF51905">
    <property type="entry name" value="FAD/NAD(P)-binding domain"/>
    <property type="match status" value="1"/>
</dbReference>
<dbReference type="GeneID" id="30203134"/>
<keyword evidence="5" id="KW-1133">Transmembrane helix</keyword>
<evidence type="ECO:0000256" key="1">
    <source>
        <dbReference type="ARBA" id="ARBA00007801"/>
    </source>
</evidence>
<dbReference type="InterPro" id="IPR038220">
    <property type="entry name" value="PHOX_C_sf"/>
</dbReference>
<dbReference type="InterPro" id="IPR036188">
    <property type="entry name" value="FAD/NAD-bd_sf"/>
</dbReference>
<evidence type="ECO:0000259" key="6">
    <source>
        <dbReference type="Pfam" id="PF01494"/>
    </source>
</evidence>
<keyword evidence="4" id="KW-0560">Oxidoreductase</keyword>
<protein>
    <recommendedName>
        <fullName evidence="10">FAD-binding domain-containing protein</fullName>
    </recommendedName>
</protein>
<dbReference type="SUPFAM" id="SSF54373">
    <property type="entry name" value="FAD-linked reductases, C-terminal domain"/>
    <property type="match status" value="1"/>
</dbReference>
<dbReference type="OrthoDB" id="1716816at2759"/>
<dbReference type="STRING" id="683960.A0A1E3P0D8"/>
<evidence type="ECO:0000256" key="2">
    <source>
        <dbReference type="ARBA" id="ARBA00022630"/>
    </source>
</evidence>
<dbReference type="PANTHER" id="PTHR43004">
    <property type="entry name" value="TRK SYSTEM POTASSIUM UPTAKE PROTEIN"/>
    <property type="match status" value="1"/>
</dbReference>
<feature type="domain" description="Phenol hydroxylase-like C-terminal dimerisation" evidence="7">
    <location>
        <begin position="397"/>
        <end position="592"/>
    </location>
</feature>
<dbReference type="PANTHER" id="PTHR43004:SF4">
    <property type="entry name" value="FAD-BINDING DOMAIN-CONTAINING PROTEIN"/>
    <property type="match status" value="1"/>
</dbReference>
<dbReference type="InterPro" id="IPR050641">
    <property type="entry name" value="RIFMO-like"/>
</dbReference>
<dbReference type="Pfam" id="PF01494">
    <property type="entry name" value="FAD_binding_3"/>
    <property type="match status" value="1"/>
</dbReference>
<keyword evidence="5" id="KW-0472">Membrane</keyword>
<evidence type="ECO:0000313" key="9">
    <source>
        <dbReference type="Proteomes" id="UP000094112"/>
    </source>
</evidence>
<feature type="domain" description="FAD-binding" evidence="6">
    <location>
        <begin position="9"/>
        <end position="363"/>
    </location>
</feature>
<reference evidence="8 9" key="1">
    <citation type="journal article" date="2016" name="Proc. Natl. Acad. Sci. U.S.A.">
        <title>Comparative genomics of biotechnologically important yeasts.</title>
        <authorList>
            <person name="Riley R."/>
            <person name="Haridas S."/>
            <person name="Wolfe K.H."/>
            <person name="Lopes M.R."/>
            <person name="Hittinger C.T."/>
            <person name="Goeker M."/>
            <person name="Salamov A.A."/>
            <person name="Wisecaver J.H."/>
            <person name="Long T.M."/>
            <person name="Calvey C.H."/>
            <person name="Aerts A.L."/>
            <person name="Barry K.W."/>
            <person name="Choi C."/>
            <person name="Clum A."/>
            <person name="Coughlan A.Y."/>
            <person name="Deshpande S."/>
            <person name="Douglass A.P."/>
            <person name="Hanson S.J."/>
            <person name="Klenk H.-P."/>
            <person name="LaButti K.M."/>
            <person name="Lapidus A."/>
            <person name="Lindquist E.A."/>
            <person name="Lipzen A.M."/>
            <person name="Meier-Kolthoff J.P."/>
            <person name="Ohm R.A."/>
            <person name="Otillar R.P."/>
            <person name="Pangilinan J.L."/>
            <person name="Peng Y."/>
            <person name="Rokas A."/>
            <person name="Rosa C.A."/>
            <person name="Scheuner C."/>
            <person name="Sibirny A.A."/>
            <person name="Slot J.C."/>
            <person name="Stielow J.B."/>
            <person name="Sun H."/>
            <person name="Kurtzman C.P."/>
            <person name="Blackwell M."/>
            <person name="Grigoriev I.V."/>
            <person name="Jeffries T.W."/>
        </authorList>
    </citation>
    <scope>NUCLEOTIDE SEQUENCE [LARGE SCALE GENOMIC DNA]</scope>
    <source>
        <strain evidence="9">ATCC 58044 / CBS 1984 / NCYC 433 / NRRL Y-366-8</strain>
    </source>
</reference>
<dbReference type="InterPro" id="IPR002938">
    <property type="entry name" value="FAD-bd"/>
</dbReference>
<dbReference type="EMBL" id="KV454212">
    <property type="protein sequence ID" value="ODQ58347.1"/>
    <property type="molecule type" value="Genomic_DNA"/>
</dbReference>
<dbReference type="GO" id="GO:0016709">
    <property type="term" value="F:oxidoreductase activity, acting on paired donors, with incorporation or reduction of molecular oxygen, NAD(P)H as one donor, and incorporation of one atom of oxygen"/>
    <property type="evidence" value="ECO:0007669"/>
    <property type="project" value="UniProtKB-ARBA"/>
</dbReference>
<dbReference type="Gene3D" id="3.30.9.10">
    <property type="entry name" value="D-Amino Acid Oxidase, subunit A, domain 2"/>
    <property type="match status" value="1"/>
</dbReference>
<accession>A0A1E3P0D8</accession>
<sequence length="594" mass="67398">MTLETKEYTDVLIVGAGPAGLMLGVVLARLGVKFKIIDDRPSETSSGRADGIQPKTLETFKQLGLLEQIESQGVKIFDITFWNPSTDGSDLVRTGREDHFPSVVDLRDPYILLLHQGIVEKAFTNDLKLRDFEVERNQKFISYSINDSNAYQVQSEIVDSTNGQHFVTSSKYIVGCDGTRSAVRASMPNSQVNADTTDLRWAVIDGVLNTDFPDFWSKTVIRSQNNGTILGIPRERGLTRLYIELPGDFEHEDLVTAQPVIMEKARNIISPFKLEWDIVEWFSIYRVRQGVTTSFIDRSRAFILGDASHTHSANAAQGMNVSMHDSWNLGWKLALVIKNIGSPRLLETYEQERMKVAHDLINFDKVHTKAFKKGDPVELAKNFEQNVKFISGIGAEYDMNLLNKSSDNELLVPGTLPPPVDAHRYVDANPVHMETDVPTLGQFKLYFAAKDFKMSEKFLQKFSEKVQKSPFLNLYRIAKLDSNQIKLEKDLINHKRYTPISQLFTVCLVTESSKKEIELNELPDFFKPYKWTVYLDDQEERGPFQKWFPNSTDSVSLLILRPDGYIGASKSFGIDSDAVDAVEWLHNYFSPLLV</sequence>
<comment type="similarity">
    <text evidence="1">Belongs to the PheA/TfdB FAD monooxygenase family.</text>
</comment>
<name>A0A1E3P0D8_WICAA</name>
<proteinExistence type="inferred from homology"/>
<dbReference type="SUPFAM" id="SSF52833">
    <property type="entry name" value="Thioredoxin-like"/>
    <property type="match status" value="1"/>
</dbReference>
<dbReference type="Pfam" id="PF07976">
    <property type="entry name" value="Phe_hydrox_dim"/>
    <property type="match status" value="1"/>
</dbReference>
<evidence type="ECO:0008006" key="10">
    <source>
        <dbReference type="Google" id="ProtNLM"/>
    </source>
</evidence>
<dbReference type="GO" id="GO:0071949">
    <property type="term" value="F:FAD binding"/>
    <property type="evidence" value="ECO:0007669"/>
    <property type="project" value="InterPro"/>
</dbReference>
<keyword evidence="2" id="KW-0285">Flavoprotein</keyword>
<keyword evidence="3" id="KW-0274">FAD</keyword>
<feature type="transmembrane region" description="Helical" evidence="5">
    <location>
        <begin position="12"/>
        <end position="32"/>
    </location>
</feature>
<gene>
    <name evidence="8" type="ORF">WICANDRAFT_85406</name>
</gene>
<evidence type="ECO:0000313" key="8">
    <source>
        <dbReference type="EMBL" id="ODQ58347.1"/>
    </source>
</evidence>
<evidence type="ECO:0000256" key="4">
    <source>
        <dbReference type="ARBA" id="ARBA00023002"/>
    </source>
</evidence>
<dbReference type="InterPro" id="IPR012941">
    <property type="entry name" value="Phe_hydrox_C_dim_dom"/>
</dbReference>
<organism evidence="8 9">
    <name type="scientific">Wickerhamomyces anomalus (strain ATCC 58044 / CBS 1984 / NCYC 433 / NRRL Y-366-8)</name>
    <name type="common">Yeast</name>
    <name type="synonym">Hansenula anomala</name>
    <dbReference type="NCBI Taxonomy" id="683960"/>
    <lineage>
        <taxon>Eukaryota</taxon>
        <taxon>Fungi</taxon>
        <taxon>Dikarya</taxon>
        <taxon>Ascomycota</taxon>
        <taxon>Saccharomycotina</taxon>
        <taxon>Saccharomycetes</taxon>
        <taxon>Phaffomycetales</taxon>
        <taxon>Wickerhamomycetaceae</taxon>
        <taxon>Wickerhamomyces</taxon>
    </lineage>
</organism>
<keyword evidence="5" id="KW-0812">Transmembrane</keyword>
<evidence type="ECO:0000259" key="7">
    <source>
        <dbReference type="Pfam" id="PF07976"/>
    </source>
</evidence>
<dbReference type="Proteomes" id="UP000094112">
    <property type="component" value="Unassembled WGS sequence"/>
</dbReference>
<dbReference type="Gene3D" id="3.40.30.20">
    <property type="match status" value="1"/>
</dbReference>
<keyword evidence="9" id="KW-1185">Reference proteome</keyword>
<evidence type="ECO:0000256" key="5">
    <source>
        <dbReference type="SAM" id="Phobius"/>
    </source>
</evidence>
<dbReference type="Gene3D" id="3.50.50.60">
    <property type="entry name" value="FAD/NAD(P)-binding domain"/>
    <property type="match status" value="1"/>
</dbReference>
<dbReference type="AlphaFoldDB" id="A0A1E3P0D8"/>
<dbReference type="InterPro" id="IPR036249">
    <property type="entry name" value="Thioredoxin-like_sf"/>
</dbReference>
<dbReference type="RefSeq" id="XP_019037554.1">
    <property type="nucleotide sequence ID" value="XM_019185888.1"/>
</dbReference>
<evidence type="ECO:0000256" key="3">
    <source>
        <dbReference type="ARBA" id="ARBA00022827"/>
    </source>
</evidence>
<dbReference type="PRINTS" id="PR00420">
    <property type="entry name" value="RNGMNOXGNASE"/>
</dbReference>